<dbReference type="AlphaFoldDB" id="A0A673FRT3"/>
<comment type="subcellular location">
    <subcellularLocation>
        <location evidence="3">Cytoplasm</location>
    </subcellularLocation>
    <text evidence="3">Colocalizes with RAB11A on cytoplasmic vesicle membranes.</text>
</comment>
<reference evidence="4" key="1">
    <citation type="submission" date="2025-08" db="UniProtKB">
        <authorList>
            <consortium name="Ensembl"/>
        </authorList>
    </citation>
    <scope>IDENTIFICATION</scope>
</reference>
<evidence type="ECO:0000256" key="1">
    <source>
        <dbReference type="ARBA" id="ARBA00007796"/>
    </source>
</evidence>
<name>A0A673FRT3_9TELE</name>
<dbReference type="GO" id="GO:0005737">
    <property type="term" value="C:cytoplasm"/>
    <property type="evidence" value="ECO:0007669"/>
    <property type="project" value="UniProtKB-SubCell"/>
</dbReference>
<comment type="similarity">
    <text evidence="1 3">Belongs to the SH3BP5 family.</text>
</comment>
<sequence length="89" mass="10100">MHFKLCFSLESEEPFCVRLCASAMTTYCELNSFCLALSLLQGELEKLNQSTDNINRWETELEVKFTCMLCGVTVFTENGCGRNSKVENV</sequence>
<evidence type="ECO:0000256" key="2">
    <source>
        <dbReference type="ARBA" id="ARBA00023054"/>
    </source>
</evidence>
<reference evidence="4" key="2">
    <citation type="submission" date="2025-09" db="UniProtKB">
        <authorList>
            <consortium name="Ensembl"/>
        </authorList>
    </citation>
    <scope>IDENTIFICATION</scope>
</reference>
<dbReference type="Ensembl" id="ENSSRHT00000003837.1">
    <property type="protein sequence ID" value="ENSSRHP00000003698.1"/>
    <property type="gene ID" value="ENSSRHG00000002511.1"/>
</dbReference>
<dbReference type="Pfam" id="PF05276">
    <property type="entry name" value="SH3BP5"/>
    <property type="match status" value="1"/>
</dbReference>
<keyword evidence="3" id="KW-0344">Guanine-nucleotide releasing factor</keyword>
<keyword evidence="5" id="KW-1185">Reference proteome</keyword>
<keyword evidence="3" id="KW-0963">Cytoplasm</keyword>
<dbReference type="Proteomes" id="UP000472270">
    <property type="component" value="Unassembled WGS sequence"/>
</dbReference>
<dbReference type="GO" id="GO:0017124">
    <property type="term" value="F:SH3 domain binding"/>
    <property type="evidence" value="ECO:0007669"/>
    <property type="project" value="UniProtKB-UniRule"/>
</dbReference>
<evidence type="ECO:0000313" key="5">
    <source>
        <dbReference type="Proteomes" id="UP000472270"/>
    </source>
</evidence>
<dbReference type="GO" id="GO:0035556">
    <property type="term" value="P:intracellular signal transduction"/>
    <property type="evidence" value="ECO:0007669"/>
    <property type="project" value="UniProtKB-UniRule"/>
</dbReference>
<proteinExistence type="inferred from homology"/>
<keyword evidence="2 3" id="KW-0175">Coiled coil</keyword>
<evidence type="ECO:0000256" key="3">
    <source>
        <dbReference type="RuleBase" id="RU369054"/>
    </source>
</evidence>
<comment type="function">
    <text evidence="3">Functions as guanine nucleotide exchange factor (GEF) for RAB11A.</text>
</comment>
<comment type="subunit">
    <text evidence="3">Interacts with GDP-bound and nucleotide-free forms of RAB11A.</text>
</comment>
<dbReference type="InterPro" id="IPR007940">
    <property type="entry name" value="SH3BP5"/>
</dbReference>
<organism evidence="4 5">
    <name type="scientific">Sinocyclocheilus rhinocerous</name>
    <dbReference type="NCBI Taxonomy" id="307959"/>
    <lineage>
        <taxon>Eukaryota</taxon>
        <taxon>Metazoa</taxon>
        <taxon>Chordata</taxon>
        <taxon>Craniata</taxon>
        <taxon>Vertebrata</taxon>
        <taxon>Euteleostomi</taxon>
        <taxon>Actinopterygii</taxon>
        <taxon>Neopterygii</taxon>
        <taxon>Teleostei</taxon>
        <taxon>Ostariophysi</taxon>
        <taxon>Cypriniformes</taxon>
        <taxon>Cyprinidae</taxon>
        <taxon>Cyprininae</taxon>
        <taxon>Sinocyclocheilus</taxon>
    </lineage>
</organism>
<protein>
    <recommendedName>
        <fullName evidence="3">SH3 domain-binding protein 5</fullName>
        <shortName evidence="3">SH3BP-5</shortName>
    </recommendedName>
</protein>
<evidence type="ECO:0000313" key="4">
    <source>
        <dbReference type="Ensembl" id="ENSSRHP00000003698.1"/>
    </source>
</evidence>
<comment type="domain">
    <text evidence="3">The N-terminal half of the protein mediates interaction with RAB11A and functions as guanine nucleotide exchange factor. Four long alpha-helices (interrupted by a central kink) assemble into coiled coils, giving rise to a 'V' shape.</text>
</comment>
<dbReference type="GO" id="GO:0005085">
    <property type="term" value="F:guanyl-nucleotide exchange factor activity"/>
    <property type="evidence" value="ECO:0007669"/>
    <property type="project" value="UniProtKB-UniRule"/>
</dbReference>
<accession>A0A673FRT3</accession>